<organism evidence="1 2">
    <name type="scientific">Novipirellula artificiosorum</name>
    <dbReference type="NCBI Taxonomy" id="2528016"/>
    <lineage>
        <taxon>Bacteria</taxon>
        <taxon>Pseudomonadati</taxon>
        <taxon>Planctomycetota</taxon>
        <taxon>Planctomycetia</taxon>
        <taxon>Pirellulales</taxon>
        <taxon>Pirellulaceae</taxon>
        <taxon>Novipirellula</taxon>
    </lineage>
</organism>
<proteinExistence type="predicted"/>
<reference evidence="1 2" key="1">
    <citation type="submission" date="2019-02" db="EMBL/GenBank/DDBJ databases">
        <title>Deep-cultivation of Planctomycetes and their phenomic and genomic characterization uncovers novel biology.</title>
        <authorList>
            <person name="Wiegand S."/>
            <person name="Jogler M."/>
            <person name="Boedeker C."/>
            <person name="Pinto D."/>
            <person name="Vollmers J."/>
            <person name="Rivas-Marin E."/>
            <person name="Kohn T."/>
            <person name="Peeters S.H."/>
            <person name="Heuer A."/>
            <person name="Rast P."/>
            <person name="Oberbeckmann S."/>
            <person name="Bunk B."/>
            <person name="Jeske O."/>
            <person name="Meyerdierks A."/>
            <person name="Storesund J.E."/>
            <person name="Kallscheuer N."/>
            <person name="Luecker S."/>
            <person name="Lage O.M."/>
            <person name="Pohl T."/>
            <person name="Merkel B.J."/>
            <person name="Hornburger P."/>
            <person name="Mueller R.-W."/>
            <person name="Bruemmer F."/>
            <person name="Labrenz M."/>
            <person name="Spormann A.M."/>
            <person name="Op Den Camp H."/>
            <person name="Overmann J."/>
            <person name="Amann R."/>
            <person name="Jetten M.S.M."/>
            <person name="Mascher T."/>
            <person name="Medema M.H."/>
            <person name="Devos D.P."/>
            <person name="Kaster A.-K."/>
            <person name="Ovreas L."/>
            <person name="Rohde M."/>
            <person name="Galperin M.Y."/>
            <person name="Jogler C."/>
        </authorList>
    </citation>
    <scope>NUCLEOTIDE SEQUENCE [LARGE SCALE GENOMIC DNA]</scope>
    <source>
        <strain evidence="1 2">Poly41</strain>
    </source>
</reference>
<name>A0A5C6DQL0_9BACT</name>
<protein>
    <submittedName>
        <fullName evidence="1">Uncharacterized protein</fullName>
    </submittedName>
</protein>
<dbReference type="AlphaFoldDB" id="A0A5C6DQL0"/>
<dbReference type="Proteomes" id="UP000319143">
    <property type="component" value="Unassembled WGS sequence"/>
</dbReference>
<sequence length="55" mass="6282">MPIRWPFFRLRAASLFASIRRWGCVLVFTILDDSGLVYFGCLTIPDSNALYNALN</sequence>
<accession>A0A5C6DQL0</accession>
<gene>
    <name evidence="1" type="ORF">Poly41_24180</name>
</gene>
<comment type="caution">
    <text evidence="1">The sequence shown here is derived from an EMBL/GenBank/DDBJ whole genome shotgun (WGS) entry which is preliminary data.</text>
</comment>
<keyword evidence="2" id="KW-1185">Reference proteome</keyword>
<evidence type="ECO:0000313" key="1">
    <source>
        <dbReference type="EMBL" id="TWU39563.1"/>
    </source>
</evidence>
<dbReference type="EMBL" id="SJPV01000003">
    <property type="protein sequence ID" value="TWU39563.1"/>
    <property type="molecule type" value="Genomic_DNA"/>
</dbReference>
<evidence type="ECO:0000313" key="2">
    <source>
        <dbReference type="Proteomes" id="UP000319143"/>
    </source>
</evidence>